<dbReference type="InterPro" id="IPR000192">
    <property type="entry name" value="Aminotrans_V_dom"/>
</dbReference>
<evidence type="ECO:0000313" key="12">
    <source>
        <dbReference type="EMBL" id="RKP34760.1"/>
    </source>
</evidence>
<dbReference type="GO" id="GO:0005777">
    <property type="term" value="C:peroxisome"/>
    <property type="evidence" value="ECO:0007669"/>
    <property type="project" value="TreeGrafter"/>
</dbReference>
<dbReference type="GO" id="GO:0004760">
    <property type="term" value="F:L-serine-pyruvate transaminase activity"/>
    <property type="evidence" value="ECO:0007669"/>
    <property type="project" value="TreeGrafter"/>
</dbReference>
<organism evidence="12 13">
    <name type="scientific">Dimargaris cristalligena</name>
    <dbReference type="NCBI Taxonomy" id="215637"/>
    <lineage>
        <taxon>Eukaryota</taxon>
        <taxon>Fungi</taxon>
        <taxon>Fungi incertae sedis</taxon>
        <taxon>Zoopagomycota</taxon>
        <taxon>Kickxellomycotina</taxon>
        <taxon>Dimargaritomycetes</taxon>
        <taxon>Dimargaritales</taxon>
        <taxon>Dimargaritaceae</taxon>
        <taxon>Dimargaris</taxon>
    </lineage>
</organism>
<evidence type="ECO:0000256" key="5">
    <source>
        <dbReference type="ARBA" id="ARBA00022679"/>
    </source>
</evidence>
<keyword evidence="6 8" id="KW-0663">Pyridoxal phosphate</keyword>
<dbReference type="AlphaFoldDB" id="A0A4P9ZQR3"/>
<keyword evidence="4" id="KW-0032">Aminotransferase</keyword>
<name>A0A4P9ZQR3_9FUNG</name>
<comment type="similarity">
    <text evidence="2 9">Belongs to the class-V pyridoxal-phosphate-dependent aminotransferase family.</text>
</comment>
<dbReference type="PROSITE" id="PS00595">
    <property type="entry name" value="AA_TRANSFER_CLASS_5"/>
    <property type="match status" value="1"/>
</dbReference>
<dbReference type="InterPro" id="IPR015424">
    <property type="entry name" value="PyrdxlP-dep_Trfase"/>
</dbReference>
<keyword evidence="5 12" id="KW-0808">Transferase</keyword>
<sequence>MSLPPNHKLCMIPGPIEFHEDVLTAMSTPATSHIDPGFVNTFGETLEGLRQIVETKTGQPFVVSGSGTLSWDLVLCNVIETGDRGLVLSTGLFGDRMVECLEVYGAQVDTLRPDCLGNVPDEAAIRTALQDAVQAGRPYKILTITHVDTSTGVLVDVQAMARLVQQISPSTLVAVDGVCSVAAEELRMDAWGIDIIMTASQKALGCPPGLAIVVASQRTLAAWRNRRTKVSSYYAAWSKWLPVMQAYEARKALYFATPAVQLVMALHVGVKQLLARGMDQVFEAHKQTSDQFKNFVTSLGLAQLPVSKSVAAHSMSAMYYPEGVKATDLLPRLGQHGIVVAGGVHPDLAPRYFRVGHMGLSALEPERHYMDKTQNALRTSLVEAGFQPKSVA</sequence>
<evidence type="ECO:0000256" key="2">
    <source>
        <dbReference type="ARBA" id="ARBA00009236"/>
    </source>
</evidence>
<evidence type="ECO:0000256" key="6">
    <source>
        <dbReference type="ARBA" id="ARBA00022898"/>
    </source>
</evidence>
<feature type="modified residue" description="N6-(pyridoxal phosphate)lysine" evidence="8">
    <location>
        <position position="202"/>
    </location>
</feature>
<dbReference type="GO" id="GO:0019265">
    <property type="term" value="P:glycine biosynthetic process, by transamination of glyoxylate"/>
    <property type="evidence" value="ECO:0007669"/>
    <property type="project" value="TreeGrafter"/>
</dbReference>
<dbReference type="PANTHER" id="PTHR21152">
    <property type="entry name" value="AMINOTRANSFERASE CLASS V"/>
    <property type="match status" value="1"/>
</dbReference>
<dbReference type="InterPro" id="IPR024169">
    <property type="entry name" value="SP_NH2Trfase/AEP_transaminase"/>
</dbReference>
<dbReference type="Gene3D" id="3.40.640.10">
    <property type="entry name" value="Type I PLP-dependent aspartate aminotransferase-like (Major domain)"/>
    <property type="match status" value="1"/>
</dbReference>
<dbReference type="Pfam" id="PF00266">
    <property type="entry name" value="Aminotran_5"/>
    <property type="match status" value="1"/>
</dbReference>
<evidence type="ECO:0000256" key="7">
    <source>
        <dbReference type="PIRSR" id="PIRSR000524-1"/>
    </source>
</evidence>
<dbReference type="FunFam" id="3.90.1150.10:FF:000049">
    <property type="entry name" value="Alanine-glyoxylate aminotransferase 1"/>
    <property type="match status" value="1"/>
</dbReference>
<gene>
    <name evidence="12" type="ORF">BJ085DRAFT_40006</name>
</gene>
<evidence type="ECO:0000256" key="10">
    <source>
        <dbReference type="RuleBase" id="RU004504"/>
    </source>
</evidence>
<evidence type="ECO:0000256" key="4">
    <source>
        <dbReference type="ARBA" id="ARBA00022576"/>
    </source>
</evidence>
<comment type="cofactor">
    <cofactor evidence="1 8 10">
        <name>pyridoxal 5'-phosphate</name>
        <dbReference type="ChEBI" id="CHEBI:597326"/>
    </cofactor>
</comment>
<dbReference type="FunFam" id="3.40.640.10:FF:000027">
    <property type="entry name" value="Serine--pyruvate aminotransferase, mitochondrial"/>
    <property type="match status" value="1"/>
</dbReference>
<evidence type="ECO:0000313" key="13">
    <source>
        <dbReference type="Proteomes" id="UP000268162"/>
    </source>
</evidence>
<dbReference type="Gene3D" id="3.90.1150.10">
    <property type="entry name" value="Aspartate Aminotransferase, domain 1"/>
    <property type="match status" value="1"/>
</dbReference>
<dbReference type="EC" id="2.6.1.44" evidence="3"/>
<feature type="domain" description="Aminotransferase class V" evidence="11">
    <location>
        <begin position="39"/>
        <end position="345"/>
    </location>
</feature>
<evidence type="ECO:0000256" key="9">
    <source>
        <dbReference type="RuleBase" id="RU004075"/>
    </source>
</evidence>
<evidence type="ECO:0000256" key="3">
    <source>
        <dbReference type="ARBA" id="ARBA00013049"/>
    </source>
</evidence>
<dbReference type="PIRSF" id="PIRSF000524">
    <property type="entry name" value="SPT"/>
    <property type="match status" value="1"/>
</dbReference>
<keyword evidence="13" id="KW-1185">Reference proteome</keyword>
<dbReference type="STRING" id="215637.A0A4P9ZQR3"/>
<feature type="binding site" evidence="7">
    <location>
        <position position="354"/>
    </location>
    <ligand>
        <name>substrate</name>
    </ligand>
</feature>
<proteinExistence type="inferred from homology"/>
<reference evidence="13" key="1">
    <citation type="journal article" date="2018" name="Nat. Microbiol.">
        <title>Leveraging single-cell genomics to expand the fungal tree of life.</title>
        <authorList>
            <person name="Ahrendt S.R."/>
            <person name="Quandt C.A."/>
            <person name="Ciobanu D."/>
            <person name="Clum A."/>
            <person name="Salamov A."/>
            <person name="Andreopoulos B."/>
            <person name="Cheng J.F."/>
            <person name="Woyke T."/>
            <person name="Pelin A."/>
            <person name="Henrissat B."/>
            <person name="Reynolds N.K."/>
            <person name="Benny G.L."/>
            <person name="Smith M.E."/>
            <person name="James T.Y."/>
            <person name="Grigoriev I.V."/>
        </authorList>
    </citation>
    <scope>NUCLEOTIDE SEQUENCE [LARGE SCALE GENOMIC DNA]</scope>
    <source>
        <strain evidence="13">RSA 468</strain>
    </source>
</reference>
<dbReference type="InterPro" id="IPR020578">
    <property type="entry name" value="Aminotrans_V_PyrdxlP_BS"/>
</dbReference>
<protein>
    <recommendedName>
        <fullName evidence="3">alanine--glyoxylate transaminase</fullName>
        <ecNumber evidence="3">2.6.1.44</ecNumber>
    </recommendedName>
</protein>
<dbReference type="EMBL" id="ML003080">
    <property type="protein sequence ID" value="RKP34760.1"/>
    <property type="molecule type" value="Genomic_DNA"/>
</dbReference>
<dbReference type="GO" id="GO:0008453">
    <property type="term" value="F:alanine-glyoxylate transaminase activity"/>
    <property type="evidence" value="ECO:0007669"/>
    <property type="project" value="UniProtKB-EC"/>
</dbReference>
<dbReference type="SUPFAM" id="SSF53383">
    <property type="entry name" value="PLP-dependent transferases"/>
    <property type="match status" value="1"/>
</dbReference>
<dbReference type="InterPro" id="IPR015421">
    <property type="entry name" value="PyrdxlP-dep_Trfase_major"/>
</dbReference>
<accession>A0A4P9ZQR3</accession>
<evidence type="ECO:0000256" key="8">
    <source>
        <dbReference type="PIRSR" id="PIRSR000524-50"/>
    </source>
</evidence>
<dbReference type="PANTHER" id="PTHR21152:SF24">
    <property type="entry name" value="ALANINE--GLYOXYLATE AMINOTRANSFERASE 1"/>
    <property type="match status" value="1"/>
</dbReference>
<dbReference type="InterPro" id="IPR015422">
    <property type="entry name" value="PyrdxlP-dep_Trfase_small"/>
</dbReference>
<evidence type="ECO:0000256" key="1">
    <source>
        <dbReference type="ARBA" id="ARBA00001933"/>
    </source>
</evidence>
<evidence type="ECO:0000259" key="11">
    <source>
        <dbReference type="Pfam" id="PF00266"/>
    </source>
</evidence>
<dbReference type="Proteomes" id="UP000268162">
    <property type="component" value="Unassembled WGS sequence"/>
</dbReference>